<reference evidence="2" key="1">
    <citation type="submission" date="2020-03" db="EMBL/GenBank/DDBJ databases">
        <title>The deep terrestrial virosphere.</title>
        <authorList>
            <person name="Holmfeldt K."/>
            <person name="Nilsson E."/>
            <person name="Simone D."/>
            <person name="Lopez-Fernandez M."/>
            <person name="Wu X."/>
            <person name="de Brujin I."/>
            <person name="Lundin D."/>
            <person name="Andersson A."/>
            <person name="Bertilsson S."/>
            <person name="Dopson M."/>
        </authorList>
    </citation>
    <scope>NUCLEOTIDE SEQUENCE</scope>
    <source>
        <strain evidence="1">MM415A01866</strain>
        <strain evidence="2">MM415B02635</strain>
    </source>
</reference>
<organism evidence="2">
    <name type="scientific">viral metagenome</name>
    <dbReference type="NCBI Taxonomy" id="1070528"/>
    <lineage>
        <taxon>unclassified sequences</taxon>
        <taxon>metagenomes</taxon>
        <taxon>organismal metagenomes</taxon>
    </lineage>
</organism>
<sequence length="82" mass="9629">MIKLEGFTEEETIAYAWQYGMLGDFHTSLMQTIAKADTFNIIRLARSFPAEVKAYTLYTTKEGWWTDVVKRMKERGIIKEMK</sequence>
<gene>
    <name evidence="1" type="ORF">MM415A01866_0016</name>
    <name evidence="2" type="ORF">MM415B02635_0008</name>
</gene>
<protein>
    <submittedName>
        <fullName evidence="2">Uncharacterized protein</fullName>
    </submittedName>
</protein>
<name>A0A6M3L3U7_9ZZZZ</name>
<dbReference type="EMBL" id="MT142142">
    <property type="protein sequence ID" value="QJA75130.1"/>
    <property type="molecule type" value="Genomic_DNA"/>
</dbReference>
<evidence type="ECO:0000313" key="2">
    <source>
        <dbReference type="EMBL" id="QJA88969.1"/>
    </source>
</evidence>
<dbReference type="AlphaFoldDB" id="A0A6M3L3U7"/>
<proteinExistence type="predicted"/>
<accession>A0A6M3L3U7</accession>
<evidence type="ECO:0000313" key="1">
    <source>
        <dbReference type="EMBL" id="QJA75130.1"/>
    </source>
</evidence>
<dbReference type="EMBL" id="MT142815">
    <property type="protein sequence ID" value="QJA88969.1"/>
    <property type="molecule type" value="Genomic_DNA"/>
</dbReference>